<dbReference type="Proteomes" id="UP000636709">
    <property type="component" value="Unassembled WGS sequence"/>
</dbReference>
<keyword evidence="2" id="KW-1185">Reference proteome</keyword>
<reference evidence="1" key="1">
    <citation type="submission" date="2020-07" db="EMBL/GenBank/DDBJ databases">
        <title>Genome sequence and genetic diversity analysis of an under-domesticated orphan crop, white fonio (Digitaria exilis).</title>
        <authorList>
            <person name="Bennetzen J.L."/>
            <person name="Chen S."/>
            <person name="Ma X."/>
            <person name="Wang X."/>
            <person name="Yssel A.E.J."/>
            <person name="Chaluvadi S.R."/>
            <person name="Johnson M."/>
            <person name="Gangashetty P."/>
            <person name="Hamidou F."/>
            <person name="Sanogo M.D."/>
            <person name="Zwaenepoel A."/>
            <person name="Wallace J."/>
            <person name="Van De Peer Y."/>
            <person name="Van Deynze A."/>
        </authorList>
    </citation>
    <scope>NUCLEOTIDE SEQUENCE</scope>
    <source>
        <tissue evidence="1">Leaves</tissue>
    </source>
</reference>
<gene>
    <name evidence="1" type="ORF">HU200_029590</name>
</gene>
<dbReference type="EMBL" id="JACEFO010001754">
    <property type="protein sequence ID" value="KAF8709877.1"/>
    <property type="molecule type" value="Genomic_DNA"/>
</dbReference>
<comment type="caution">
    <text evidence="1">The sequence shown here is derived from an EMBL/GenBank/DDBJ whole genome shotgun (WGS) entry which is preliminary data.</text>
</comment>
<accession>A0A835BSP8</accession>
<proteinExistence type="predicted"/>
<evidence type="ECO:0000313" key="1">
    <source>
        <dbReference type="EMBL" id="KAF8709877.1"/>
    </source>
</evidence>
<sequence>MAIKKGGR</sequence>
<name>A0A835BSP8_9POAL</name>
<organism evidence="1 2">
    <name type="scientific">Digitaria exilis</name>
    <dbReference type="NCBI Taxonomy" id="1010633"/>
    <lineage>
        <taxon>Eukaryota</taxon>
        <taxon>Viridiplantae</taxon>
        <taxon>Streptophyta</taxon>
        <taxon>Embryophyta</taxon>
        <taxon>Tracheophyta</taxon>
        <taxon>Spermatophyta</taxon>
        <taxon>Magnoliopsida</taxon>
        <taxon>Liliopsida</taxon>
        <taxon>Poales</taxon>
        <taxon>Poaceae</taxon>
        <taxon>PACMAD clade</taxon>
        <taxon>Panicoideae</taxon>
        <taxon>Panicodae</taxon>
        <taxon>Paniceae</taxon>
        <taxon>Anthephorinae</taxon>
        <taxon>Digitaria</taxon>
    </lineage>
</organism>
<protein>
    <submittedName>
        <fullName evidence="1">Uncharacterized protein</fullName>
    </submittedName>
</protein>
<evidence type="ECO:0000313" key="2">
    <source>
        <dbReference type="Proteomes" id="UP000636709"/>
    </source>
</evidence>